<proteinExistence type="predicted"/>
<dbReference type="Proteomes" id="UP001595533">
    <property type="component" value="Unassembled WGS sequence"/>
</dbReference>
<protein>
    <submittedName>
        <fullName evidence="1">SOUL family heme-binding protein</fullName>
    </submittedName>
</protein>
<sequence length="220" mass="24888">MNPHIRQPTTVPAMLLALSLFFVTGMAMAIEEPKFQVLEKQGKLELRTYEPMIIAEVAVDGDMDDASGRGFRLIADYIFGNNTTTQGDAEKISMTAPVTMEVQPVAEQSEKIAMTTPVTMAQSGEQWRMHFVMPAEYNMQTLPIPNNPKVKLREIPAHKYAAIRFSGFSGAKKVDRKTRELLDWMEQKGLKPVGTPELARYNPPITPPFFRRNEVLIRYQ</sequence>
<organism evidence="1 2">
    <name type="scientific">Marinicella sediminis</name>
    <dbReference type="NCBI Taxonomy" id="1792834"/>
    <lineage>
        <taxon>Bacteria</taxon>
        <taxon>Pseudomonadati</taxon>
        <taxon>Pseudomonadota</taxon>
        <taxon>Gammaproteobacteria</taxon>
        <taxon>Lysobacterales</taxon>
        <taxon>Marinicellaceae</taxon>
        <taxon>Marinicella</taxon>
    </lineage>
</organism>
<evidence type="ECO:0000313" key="2">
    <source>
        <dbReference type="Proteomes" id="UP001595533"/>
    </source>
</evidence>
<evidence type="ECO:0000313" key="1">
    <source>
        <dbReference type="EMBL" id="MFC3194048.1"/>
    </source>
</evidence>
<gene>
    <name evidence="1" type="ORF">ACFODZ_07325</name>
</gene>
<dbReference type="SUPFAM" id="SSF55136">
    <property type="entry name" value="Probable bacterial effector-binding domain"/>
    <property type="match status" value="2"/>
</dbReference>
<comment type="caution">
    <text evidence="1">The sequence shown here is derived from an EMBL/GenBank/DDBJ whole genome shotgun (WGS) entry which is preliminary data.</text>
</comment>
<name>A0ABV7JCV5_9GAMM</name>
<dbReference type="PANTHER" id="PTHR11220">
    <property type="entry name" value="HEME-BINDING PROTEIN-RELATED"/>
    <property type="match status" value="1"/>
</dbReference>
<dbReference type="Gene3D" id="3.20.80.10">
    <property type="entry name" value="Regulatory factor, effector binding domain"/>
    <property type="match status" value="2"/>
</dbReference>
<dbReference type="RefSeq" id="WP_198538229.1">
    <property type="nucleotide sequence ID" value="NZ_JBHRTS010000003.1"/>
</dbReference>
<reference evidence="2" key="1">
    <citation type="journal article" date="2019" name="Int. J. Syst. Evol. Microbiol.">
        <title>The Global Catalogue of Microorganisms (GCM) 10K type strain sequencing project: providing services to taxonomists for standard genome sequencing and annotation.</title>
        <authorList>
            <consortium name="The Broad Institute Genomics Platform"/>
            <consortium name="The Broad Institute Genome Sequencing Center for Infectious Disease"/>
            <person name="Wu L."/>
            <person name="Ma J."/>
        </authorList>
    </citation>
    <scope>NUCLEOTIDE SEQUENCE [LARGE SCALE GENOMIC DNA]</scope>
    <source>
        <strain evidence="2">KCTC 42953</strain>
    </source>
</reference>
<dbReference type="InterPro" id="IPR006917">
    <property type="entry name" value="SOUL_heme-bd"/>
</dbReference>
<dbReference type="EMBL" id="JBHRTS010000003">
    <property type="protein sequence ID" value="MFC3194048.1"/>
    <property type="molecule type" value="Genomic_DNA"/>
</dbReference>
<dbReference type="Pfam" id="PF04832">
    <property type="entry name" value="SOUL"/>
    <property type="match status" value="1"/>
</dbReference>
<accession>A0ABV7JCV5</accession>
<dbReference type="PANTHER" id="PTHR11220:SF58">
    <property type="entry name" value="SOUL HEME-BINDING FAMILY PROTEIN"/>
    <property type="match status" value="1"/>
</dbReference>
<dbReference type="InterPro" id="IPR011256">
    <property type="entry name" value="Reg_factor_effector_dom_sf"/>
</dbReference>
<keyword evidence="2" id="KW-1185">Reference proteome</keyword>